<evidence type="ECO:0000313" key="2">
    <source>
        <dbReference type="EMBL" id="QHS99586.1"/>
    </source>
</evidence>
<dbReference type="EMBL" id="MN739345">
    <property type="protein sequence ID" value="QHS99586.1"/>
    <property type="molecule type" value="Genomic_DNA"/>
</dbReference>
<dbReference type="AlphaFoldDB" id="A0A6C0C5F8"/>
<dbReference type="InterPro" id="IPR031893">
    <property type="entry name" value="Phage_tail_APC"/>
</dbReference>
<dbReference type="Pfam" id="PF16778">
    <property type="entry name" value="Phage_tail_APC"/>
    <property type="match status" value="1"/>
</dbReference>
<feature type="domain" description="Phage tail assembly chaperone-like" evidence="1">
    <location>
        <begin position="59"/>
        <end position="123"/>
    </location>
</feature>
<reference evidence="2" key="1">
    <citation type="journal article" date="2020" name="Nature">
        <title>Giant virus diversity and host interactions through global metagenomics.</title>
        <authorList>
            <person name="Schulz F."/>
            <person name="Roux S."/>
            <person name="Paez-Espino D."/>
            <person name="Jungbluth S."/>
            <person name="Walsh D.A."/>
            <person name="Denef V.J."/>
            <person name="McMahon K.D."/>
            <person name="Konstantinidis K.T."/>
            <person name="Eloe-Fadrosh E.A."/>
            <person name="Kyrpides N.C."/>
            <person name="Woyke T."/>
        </authorList>
    </citation>
    <scope>NUCLEOTIDE SEQUENCE</scope>
    <source>
        <strain evidence="2">GVMAG-M-3300020187-37</strain>
    </source>
</reference>
<protein>
    <recommendedName>
        <fullName evidence="1">Phage tail assembly chaperone-like domain-containing protein</fullName>
    </recommendedName>
</protein>
<organism evidence="2">
    <name type="scientific">viral metagenome</name>
    <dbReference type="NCBI Taxonomy" id="1070528"/>
    <lineage>
        <taxon>unclassified sequences</taxon>
        <taxon>metagenomes</taxon>
        <taxon>organismal metagenomes</taxon>
    </lineage>
</organism>
<proteinExistence type="predicted"/>
<sequence>MNNISYAECILELVPGAELTMLDNDYSSIVWLNNNYTKPTEEEIIAKKTELENLYPLKLLRDERLFRLMDTDRYGLSDYPFTSDEERTAWSTYRQALRDITNTQTPQLDSEGELTNITWPIPPS</sequence>
<accession>A0A6C0C5F8</accession>
<dbReference type="Gene3D" id="6.10.140.1310">
    <property type="match status" value="1"/>
</dbReference>
<evidence type="ECO:0000259" key="1">
    <source>
        <dbReference type="Pfam" id="PF16778"/>
    </source>
</evidence>
<name>A0A6C0C5F8_9ZZZZ</name>